<dbReference type="InterPro" id="IPR028994">
    <property type="entry name" value="Integrin_alpha_N"/>
</dbReference>
<comment type="caution">
    <text evidence="2">The sequence shown here is derived from an EMBL/GenBank/DDBJ whole genome shotgun (WGS) entry which is preliminary data.</text>
</comment>
<protein>
    <submittedName>
        <fullName evidence="2">VCBS repeat-containing protein</fullName>
    </submittedName>
</protein>
<dbReference type="PANTHER" id="PTHR46580">
    <property type="entry name" value="SENSOR KINASE-RELATED"/>
    <property type="match status" value="1"/>
</dbReference>
<accession>A0AAP2D711</accession>
<gene>
    <name evidence="2" type="ORF">KK078_08370</name>
</gene>
<keyword evidence="1" id="KW-0732">Signal</keyword>
<reference evidence="2 3" key="1">
    <citation type="submission" date="2021-05" db="EMBL/GenBank/DDBJ databases">
        <title>A Polyphasic approach of four new species of the genus Ohtaekwangia: Ohtaekwangia histidinii sp. nov., Ohtaekwangia cretensis sp. nov., Ohtaekwangia indiensis sp. nov., Ohtaekwangia reichenbachii sp. nov. from diverse environment.</title>
        <authorList>
            <person name="Octaviana S."/>
        </authorList>
    </citation>
    <scope>NUCLEOTIDE SEQUENCE [LARGE SCALE GENOMIC DNA]</scope>
    <source>
        <strain evidence="2 3">PWU37</strain>
    </source>
</reference>
<evidence type="ECO:0000256" key="1">
    <source>
        <dbReference type="ARBA" id="ARBA00022729"/>
    </source>
</evidence>
<dbReference type="EMBL" id="JAHESC010000009">
    <property type="protein sequence ID" value="MBT1686566.1"/>
    <property type="molecule type" value="Genomic_DNA"/>
</dbReference>
<dbReference type="SUPFAM" id="SSF69318">
    <property type="entry name" value="Integrin alpha N-terminal domain"/>
    <property type="match status" value="1"/>
</dbReference>
<evidence type="ECO:0000313" key="3">
    <source>
        <dbReference type="Proteomes" id="UP001319180"/>
    </source>
</evidence>
<evidence type="ECO:0000313" key="2">
    <source>
        <dbReference type="EMBL" id="MBT1686566.1"/>
    </source>
</evidence>
<dbReference type="Pfam" id="PF13517">
    <property type="entry name" value="FG-GAP_3"/>
    <property type="match status" value="2"/>
</dbReference>
<dbReference type="InterPro" id="IPR013517">
    <property type="entry name" value="FG-GAP"/>
</dbReference>
<dbReference type="PROSITE" id="PS51257">
    <property type="entry name" value="PROKAR_LIPOPROTEIN"/>
    <property type="match status" value="1"/>
</dbReference>
<proteinExistence type="predicted"/>
<organism evidence="2 3">
    <name type="scientific">Dawidia soli</name>
    <dbReference type="NCBI Taxonomy" id="2782352"/>
    <lineage>
        <taxon>Bacteria</taxon>
        <taxon>Pseudomonadati</taxon>
        <taxon>Bacteroidota</taxon>
        <taxon>Cytophagia</taxon>
        <taxon>Cytophagales</taxon>
        <taxon>Chryseotaleaceae</taxon>
        <taxon>Dawidia</taxon>
    </lineage>
</organism>
<dbReference type="Proteomes" id="UP001319180">
    <property type="component" value="Unassembled WGS sequence"/>
</dbReference>
<dbReference type="AlphaFoldDB" id="A0AAP2D711"/>
<dbReference type="PANTHER" id="PTHR46580:SF4">
    <property type="entry name" value="ATP_GTP-BINDING PROTEIN"/>
    <property type="match status" value="1"/>
</dbReference>
<keyword evidence="3" id="KW-1185">Reference proteome</keyword>
<dbReference type="RefSeq" id="WP_254089804.1">
    <property type="nucleotide sequence ID" value="NZ_JAHESC010000009.1"/>
</dbReference>
<sequence length="507" mass="56787">MSQRFITRLLPAALISIGCGLLPLACETTEHRDERLARQYCGSCHAYPAPELLPKALWASRIMPAMGMRMGFESMNQLVQLDEDERNALMRILPDKPMLSEEEFDHIKAYYQRHAPDSLTLPPALATQPLRQFDATRYSLPTPPLITMILADTSHHQLFVGTRLSKVYTLTEDLVMQDTLSLPGPPSAMLAGDHQRTFLSMGIMDPNDATRGQVWVLPDTGTAHGLIDSLQRPVHFQQTDLNADGRPDYLICAFGNHTGALLAYEGRDDGTFQKHVLATGAGARKTILYDFDHNGLLDIAALLTQGDERVVLLLNYGQFTFRVTTLLRFPPVYGSSFFELVDFNHDQHPDIIYSNGDNADYSPILKPYHGVRLFLNDGTNRFTESFFLPLHGAFQTSTQDFDRDGDLDIAAISFFPDFRKYPEQGFVYYENTGDNFQAYTTPLAADGRWITMETTDLNRDGYQDLLVGALDFDTGVPRSLIQQWASGKTSLLVLKNSTSRATTSARP</sequence>
<dbReference type="Gene3D" id="2.130.10.130">
    <property type="entry name" value="Integrin alpha, N-terminal"/>
    <property type="match status" value="1"/>
</dbReference>
<name>A0AAP2D711_9BACT</name>